<dbReference type="Proteomes" id="UP001232245">
    <property type="component" value="Unassembled WGS sequence"/>
</dbReference>
<name>A0ABT9Z0Q5_9BACI</name>
<gene>
    <name evidence="1" type="ORF">J2S02_001771</name>
</gene>
<keyword evidence="2" id="KW-1185">Reference proteome</keyword>
<evidence type="ECO:0000313" key="1">
    <source>
        <dbReference type="EMBL" id="MDQ0225427.1"/>
    </source>
</evidence>
<proteinExistence type="predicted"/>
<accession>A0ABT9Z0Q5</accession>
<evidence type="ECO:0000313" key="2">
    <source>
        <dbReference type="Proteomes" id="UP001232245"/>
    </source>
</evidence>
<organism evidence="1 2">
    <name type="scientific">Metabacillus niabensis</name>
    <dbReference type="NCBI Taxonomy" id="324854"/>
    <lineage>
        <taxon>Bacteria</taxon>
        <taxon>Bacillati</taxon>
        <taxon>Bacillota</taxon>
        <taxon>Bacilli</taxon>
        <taxon>Bacillales</taxon>
        <taxon>Bacillaceae</taxon>
        <taxon>Metabacillus</taxon>
    </lineage>
</organism>
<protein>
    <submittedName>
        <fullName evidence="1">Uncharacterized protein</fullName>
    </submittedName>
</protein>
<dbReference type="EMBL" id="JAUSTZ010000003">
    <property type="protein sequence ID" value="MDQ0225427.1"/>
    <property type="molecule type" value="Genomic_DNA"/>
</dbReference>
<comment type="caution">
    <text evidence="1">The sequence shown here is derived from an EMBL/GenBank/DDBJ whole genome shotgun (WGS) entry which is preliminary data.</text>
</comment>
<reference evidence="1 2" key="1">
    <citation type="submission" date="2023-07" db="EMBL/GenBank/DDBJ databases">
        <title>Genomic Encyclopedia of Type Strains, Phase IV (KMG-IV): sequencing the most valuable type-strain genomes for metagenomic binning, comparative biology and taxonomic classification.</title>
        <authorList>
            <person name="Goeker M."/>
        </authorList>
    </citation>
    <scope>NUCLEOTIDE SEQUENCE [LARGE SCALE GENOMIC DNA]</scope>
    <source>
        <strain evidence="1 2">DSM 17723</strain>
    </source>
</reference>
<sequence>MRSISDEWQFYNYSQVKAKRLLEKWNRSENE</sequence>